<dbReference type="eggNOG" id="KOG0619">
    <property type="taxonomic scope" value="Eukaryota"/>
</dbReference>
<sequence length="1142" mass="128208">MVHFKRKSEPILSNLTKNNKNSNSNSNNNDNNNNLVTSTSASSSTLTINNNNNTTMSTNDINNENNSMSRSTGIEKPALPPQENKPKRPLSFSVFTLSPPPPTSTSSSNSLHSSTGSGINRSGSCTPQKNQSPSSSSLSLSPHPVNGSPKSLLGLSGSTGSPPPLSKSTSTHTFKMPPKTGSMIYSVVYDKTSSNLEVIDEELYSKISIQRLLLGRNKLTEIPERVGELGKLSTIDLSYNRLSTLPVSLSGLSDLSTLILTGNKFMIPATKENLEIQSMKKQFNQHQQDLKPEQEQQPDSQNCSGVDNEANNNQEVEIYNSDGLTEEKDKLNSIKEENEIQEPEQPEQPEQSEQSEQPEQQEQQEQQEKQEQQEQIKENKEISSSGIEQPPPISLNHEQLNQGGIPWELCYNSNLKKLELGSNQSNDDKWDGSNILPSNLFWFTQIEQLLVPFCQLHSISSDIQHLESLTHLDISNNNLTELPVELGQLCYLSTLIANNNQIKELPQQLTSLSETLTQLDVSDNEIESIPEDFYYLMYLEKFDVSNNKIKHLPVSLFQGVNENLGLFSLKSFKCRNNQISELPSKFFSTCSQLTHLDLSFNQLTELPNEGLNYLENISTILLFNNKLKSIPKELFEGSPDSEVHVSGDPNAMDEGNIKENLTTFNVSGNQLTELPVNIWKCKSLSQLSIGYNNFKEIVFPSQLVSYSLEEFYLNGNSSIEFKVNQPRVGANNNTVYPDFPSLRELGLGSCNLSEIPEFCKDIKSIEKFDLSNNRIKSLPNWIGEFEHLLVLYLSRNQLSTLPYEEFQNFKNMIILDLAMNPSLVLDQSLYKQLKDTTIITSPSLNEQQIASKLLSTTTTSSNESDTPPSPILNKHHMIITKSNRFEMVYSDMIGRRPTMEDSFSIFGKFNDQDDYDLVSLFDGHAGNRAATYSSEWFPKIMKKLMDIYPSLPPLQWLKQAYSEISLQFKMYINNERPDLKYCGATAASLLITRDYYCVSNIGDTRIVLCQSNGVAKRLSFDHKPSLPMETKRINNLGGYVVSNAHTSRVNGTLAVSRSIGDIYMEPFVIPDPYLSQTVRDFELDQYLIVACDGIWDEISDQQACNIVLNSSSIEEACNKLKDFAYFSGSDDNISVVLIKLKK</sequence>
<dbReference type="InterPro" id="IPR003591">
    <property type="entry name" value="Leu-rich_rpt_typical-subtyp"/>
</dbReference>
<keyword evidence="5 6" id="KW-0904">Protein phosphatase</keyword>
<dbReference type="EMBL" id="GL870943">
    <property type="protein sequence ID" value="EGC40334.1"/>
    <property type="molecule type" value="Genomic_DNA"/>
</dbReference>
<evidence type="ECO:0000256" key="4">
    <source>
        <dbReference type="ARBA" id="ARBA00022801"/>
    </source>
</evidence>
<reference evidence="10" key="1">
    <citation type="journal article" date="2011" name="Genome Biol.">
        <title>Comparative genomics of the social amoebae Dictyostelium discoideum and Dictyostelium purpureum.</title>
        <authorList>
            <consortium name="US DOE Joint Genome Institute (JGI-PGF)"/>
            <person name="Sucgang R."/>
            <person name="Kuo A."/>
            <person name="Tian X."/>
            <person name="Salerno W."/>
            <person name="Parikh A."/>
            <person name="Feasley C.L."/>
            <person name="Dalin E."/>
            <person name="Tu H."/>
            <person name="Huang E."/>
            <person name="Barry K."/>
            <person name="Lindquist E."/>
            <person name="Shapiro H."/>
            <person name="Bruce D."/>
            <person name="Schmutz J."/>
            <person name="Salamov A."/>
            <person name="Fey P."/>
            <person name="Gaudet P."/>
            <person name="Anjard C."/>
            <person name="Babu M.M."/>
            <person name="Basu S."/>
            <person name="Bushmanova Y."/>
            <person name="van der Wel H."/>
            <person name="Katoh-Kurasawa M."/>
            <person name="Dinh C."/>
            <person name="Coutinho P.M."/>
            <person name="Saito T."/>
            <person name="Elias M."/>
            <person name="Schaap P."/>
            <person name="Kay R.R."/>
            <person name="Henrissat B."/>
            <person name="Eichinger L."/>
            <person name="Rivero F."/>
            <person name="Putnam N.H."/>
            <person name="West C.M."/>
            <person name="Loomis W.F."/>
            <person name="Chisholm R.L."/>
            <person name="Shaulsky G."/>
            <person name="Strassmann J.E."/>
            <person name="Queller D.C."/>
            <person name="Kuspa A."/>
            <person name="Grigoriev I.V."/>
        </authorList>
    </citation>
    <scope>NUCLEOTIDE SEQUENCE [LARGE SCALE GENOMIC DNA]</scope>
    <source>
        <strain evidence="10">QSDP1</strain>
    </source>
</reference>
<dbReference type="Gene3D" id="3.80.10.10">
    <property type="entry name" value="Ribonuclease Inhibitor"/>
    <property type="match status" value="4"/>
</dbReference>
<dbReference type="Gene3D" id="3.60.40.10">
    <property type="entry name" value="PPM-type phosphatase domain"/>
    <property type="match status" value="1"/>
</dbReference>
<feature type="region of interest" description="Disordered" evidence="7">
    <location>
        <begin position="1"/>
        <end position="174"/>
    </location>
</feature>
<feature type="domain" description="PPM-type phosphatase" evidence="8">
    <location>
        <begin position="885"/>
        <end position="1140"/>
    </location>
</feature>
<dbReference type="SMART" id="SM00369">
    <property type="entry name" value="LRR_TYP"/>
    <property type="match status" value="11"/>
</dbReference>
<dbReference type="GO" id="GO:0004722">
    <property type="term" value="F:protein serine/threonine phosphatase activity"/>
    <property type="evidence" value="ECO:0000318"/>
    <property type="project" value="GO_Central"/>
</dbReference>
<dbReference type="Proteomes" id="UP000001064">
    <property type="component" value="Unassembled WGS sequence"/>
</dbReference>
<proteinExistence type="inferred from homology"/>
<dbReference type="PROSITE" id="PS01032">
    <property type="entry name" value="PPM_1"/>
    <property type="match status" value="1"/>
</dbReference>
<dbReference type="SUPFAM" id="SSF52058">
    <property type="entry name" value="L domain-like"/>
    <property type="match status" value="2"/>
</dbReference>
<dbReference type="PANTHER" id="PTHR48051:SF1">
    <property type="entry name" value="RAS SUPPRESSOR PROTEIN 1"/>
    <property type="match status" value="1"/>
</dbReference>
<feature type="compositionally biased region" description="Basic and acidic residues" evidence="7">
    <location>
        <begin position="366"/>
        <end position="381"/>
    </location>
</feature>
<dbReference type="OMA" id="MYINNER"/>
<evidence type="ECO:0000256" key="3">
    <source>
        <dbReference type="ARBA" id="ARBA00022737"/>
    </source>
</evidence>
<dbReference type="GO" id="GO:0005634">
    <property type="term" value="C:nucleus"/>
    <property type="evidence" value="ECO:0000318"/>
    <property type="project" value="GO_Central"/>
</dbReference>
<dbReference type="OrthoDB" id="676979at2759"/>
<dbReference type="GO" id="GO:0005737">
    <property type="term" value="C:cytoplasm"/>
    <property type="evidence" value="ECO:0000318"/>
    <property type="project" value="GO_Central"/>
</dbReference>
<feature type="region of interest" description="Disordered" evidence="7">
    <location>
        <begin position="338"/>
        <end position="399"/>
    </location>
</feature>
<dbReference type="GO" id="GO:0046872">
    <property type="term" value="F:metal ion binding"/>
    <property type="evidence" value="ECO:0007669"/>
    <property type="project" value="UniProtKB-KW"/>
</dbReference>
<feature type="compositionally biased region" description="Low complexity" evidence="7">
    <location>
        <begin position="104"/>
        <end position="117"/>
    </location>
</feature>
<keyword evidence="3" id="KW-0677">Repeat</keyword>
<feature type="compositionally biased region" description="Low complexity" evidence="7">
    <location>
        <begin position="12"/>
        <end position="63"/>
    </location>
</feature>
<feature type="compositionally biased region" description="Low complexity" evidence="7">
    <location>
        <begin position="132"/>
        <end position="171"/>
    </location>
</feature>
<feature type="region of interest" description="Disordered" evidence="7">
    <location>
        <begin position="281"/>
        <end position="326"/>
    </location>
</feature>
<comment type="similarity">
    <text evidence="6">Belongs to the PP2C family.</text>
</comment>
<evidence type="ECO:0000256" key="7">
    <source>
        <dbReference type="SAM" id="MobiDB-lite"/>
    </source>
</evidence>
<dbReference type="InterPro" id="IPR032675">
    <property type="entry name" value="LRR_dom_sf"/>
</dbReference>
<dbReference type="Pfam" id="PF13855">
    <property type="entry name" value="LRR_8"/>
    <property type="match status" value="3"/>
</dbReference>
<feature type="compositionally biased region" description="Polar residues" evidence="7">
    <location>
        <begin position="295"/>
        <end position="315"/>
    </location>
</feature>
<dbReference type="PROSITE" id="PS51746">
    <property type="entry name" value="PPM_2"/>
    <property type="match status" value="1"/>
</dbReference>
<protein>
    <recommendedName>
        <fullName evidence="8">PPM-type phosphatase domain-containing protein</fullName>
    </recommendedName>
</protein>
<dbReference type="InterPro" id="IPR036457">
    <property type="entry name" value="PPM-type-like_dom_sf"/>
</dbReference>
<keyword evidence="1" id="KW-0433">Leucine-rich repeat</keyword>
<keyword evidence="2" id="KW-0479">Metal-binding</keyword>
<dbReference type="FunFam" id="3.60.40.10:FF:000035">
    <property type="entry name" value="Leucine rich repeat protein phosphatase 2c domain containing protein"/>
    <property type="match status" value="1"/>
</dbReference>
<dbReference type="PROSITE" id="PS51450">
    <property type="entry name" value="LRR"/>
    <property type="match status" value="6"/>
</dbReference>
<dbReference type="InterPro" id="IPR001611">
    <property type="entry name" value="Leu-rich_rpt"/>
</dbReference>
<dbReference type="GO" id="GO:0043409">
    <property type="term" value="P:negative regulation of MAPK cascade"/>
    <property type="evidence" value="ECO:0000318"/>
    <property type="project" value="GO_Central"/>
</dbReference>
<dbReference type="eggNOG" id="KOG0698">
    <property type="taxonomic scope" value="Eukaryota"/>
</dbReference>
<dbReference type="Pfam" id="PF00481">
    <property type="entry name" value="PP2C"/>
    <property type="match status" value="1"/>
</dbReference>
<keyword evidence="4 6" id="KW-0378">Hydrolase</keyword>
<dbReference type="CDD" id="cd00143">
    <property type="entry name" value="PP2Cc"/>
    <property type="match status" value="1"/>
</dbReference>
<dbReference type="PANTHER" id="PTHR48051">
    <property type="match status" value="1"/>
</dbReference>
<dbReference type="AlphaFoldDB" id="F0Z6W7"/>
<feature type="compositionally biased region" description="Low complexity" evidence="7">
    <location>
        <begin position="348"/>
        <end position="364"/>
    </location>
</feature>
<dbReference type="InterPro" id="IPR000222">
    <property type="entry name" value="PP2C_BS"/>
</dbReference>
<dbReference type="STRING" id="5786.F0Z6W7"/>
<evidence type="ECO:0000259" key="8">
    <source>
        <dbReference type="PROSITE" id="PS51746"/>
    </source>
</evidence>
<name>F0Z6W7_DICPU</name>
<dbReference type="VEuPathDB" id="AmoebaDB:DICPUDRAFT_74095"/>
<dbReference type="InterPro" id="IPR050216">
    <property type="entry name" value="LRR_domain-containing"/>
</dbReference>
<evidence type="ECO:0000256" key="6">
    <source>
        <dbReference type="RuleBase" id="RU003465"/>
    </source>
</evidence>
<dbReference type="GO" id="GO:0007165">
    <property type="term" value="P:signal transduction"/>
    <property type="evidence" value="ECO:0000318"/>
    <property type="project" value="GO_Central"/>
</dbReference>
<gene>
    <name evidence="9" type="ORF">DICPUDRAFT_74095</name>
</gene>
<dbReference type="InterPro" id="IPR001932">
    <property type="entry name" value="PPM-type_phosphatase-like_dom"/>
</dbReference>
<dbReference type="SMART" id="SM00365">
    <property type="entry name" value="LRR_SD22"/>
    <property type="match status" value="7"/>
</dbReference>
<dbReference type="KEGG" id="dpp:DICPUDRAFT_74095"/>
<evidence type="ECO:0000256" key="2">
    <source>
        <dbReference type="ARBA" id="ARBA00022723"/>
    </source>
</evidence>
<dbReference type="SMART" id="SM00364">
    <property type="entry name" value="LRR_BAC"/>
    <property type="match status" value="11"/>
</dbReference>
<dbReference type="InParanoid" id="F0Z6W7"/>
<dbReference type="SMART" id="SM00332">
    <property type="entry name" value="PP2Cc"/>
    <property type="match status" value="1"/>
</dbReference>
<dbReference type="RefSeq" id="XP_003283085.1">
    <property type="nucleotide sequence ID" value="XM_003283037.1"/>
</dbReference>
<dbReference type="Pfam" id="PF00560">
    <property type="entry name" value="LRR_1"/>
    <property type="match status" value="1"/>
</dbReference>
<accession>F0Z6W7</accession>
<evidence type="ECO:0000256" key="1">
    <source>
        <dbReference type="ARBA" id="ARBA00022614"/>
    </source>
</evidence>
<keyword evidence="10" id="KW-1185">Reference proteome</keyword>
<dbReference type="SUPFAM" id="SSF81606">
    <property type="entry name" value="PP2C-like"/>
    <property type="match status" value="1"/>
</dbReference>
<evidence type="ECO:0000313" key="10">
    <source>
        <dbReference type="Proteomes" id="UP000001064"/>
    </source>
</evidence>
<evidence type="ECO:0000256" key="5">
    <source>
        <dbReference type="ARBA" id="ARBA00022912"/>
    </source>
</evidence>
<dbReference type="GeneID" id="10503518"/>
<feature type="compositionally biased region" description="Polar residues" evidence="7">
    <location>
        <begin position="118"/>
        <end position="131"/>
    </location>
</feature>
<organism evidence="9 10">
    <name type="scientific">Dictyostelium purpureum</name>
    <name type="common">Slime mold</name>
    <dbReference type="NCBI Taxonomy" id="5786"/>
    <lineage>
        <taxon>Eukaryota</taxon>
        <taxon>Amoebozoa</taxon>
        <taxon>Evosea</taxon>
        <taxon>Eumycetozoa</taxon>
        <taxon>Dictyostelia</taxon>
        <taxon>Dictyosteliales</taxon>
        <taxon>Dictyosteliaceae</taxon>
        <taxon>Dictyostelium</taxon>
    </lineage>
</organism>
<dbReference type="FunFam" id="3.80.10.10:FF:002465">
    <property type="entry name" value="Uncharacterized protein"/>
    <property type="match status" value="1"/>
</dbReference>
<evidence type="ECO:0000313" key="9">
    <source>
        <dbReference type="EMBL" id="EGC40334.1"/>
    </source>
</evidence>